<accession>A0ABS2PBN0</accession>
<feature type="transmembrane region" description="Helical" evidence="1">
    <location>
        <begin position="166"/>
        <end position="191"/>
    </location>
</feature>
<organism evidence="2 3">
    <name type="scientific">Geomicrobium sediminis</name>
    <dbReference type="NCBI Taxonomy" id="1347788"/>
    <lineage>
        <taxon>Bacteria</taxon>
        <taxon>Bacillati</taxon>
        <taxon>Bacillota</taxon>
        <taxon>Bacilli</taxon>
        <taxon>Bacillales</taxon>
        <taxon>Geomicrobium</taxon>
    </lineage>
</organism>
<feature type="transmembrane region" description="Helical" evidence="1">
    <location>
        <begin position="27"/>
        <end position="49"/>
    </location>
</feature>
<keyword evidence="1" id="KW-1133">Transmembrane helix</keyword>
<evidence type="ECO:0000313" key="3">
    <source>
        <dbReference type="Proteomes" id="UP000741863"/>
    </source>
</evidence>
<keyword evidence="1" id="KW-0812">Transmembrane</keyword>
<dbReference type="EMBL" id="JAFBEC010000005">
    <property type="protein sequence ID" value="MBM7632829.1"/>
    <property type="molecule type" value="Genomic_DNA"/>
</dbReference>
<dbReference type="RefSeq" id="WP_204697265.1">
    <property type="nucleotide sequence ID" value="NZ_JAFBEC010000005.1"/>
</dbReference>
<feature type="transmembrane region" description="Helical" evidence="1">
    <location>
        <begin position="345"/>
        <end position="364"/>
    </location>
</feature>
<dbReference type="PANTHER" id="PTHR30282:SF0">
    <property type="entry name" value="P-AMINOBENZOYL-GLUTAMATE TRANSPORT PROTEIN"/>
    <property type="match status" value="1"/>
</dbReference>
<name>A0ABS2PBN0_9BACL</name>
<evidence type="ECO:0000313" key="2">
    <source>
        <dbReference type="EMBL" id="MBM7632829.1"/>
    </source>
</evidence>
<feature type="transmembrane region" description="Helical" evidence="1">
    <location>
        <begin position="411"/>
        <end position="430"/>
    </location>
</feature>
<comment type="caution">
    <text evidence="2">The sequence shown here is derived from an EMBL/GenBank/DDBJ whole genome shotgun (WGS) entry which is preliminary data.</text>
</comment>
<dbReference type="InterPro" id="IPR004697">
    <property type="entry name" value="AbgT"/>
</dbReference>
<proteinExistence type="predicted"/>
<dbReference type="Pfam" id="PF03806">
    <property type="entry name" value="ABG_transport"/>
    <property type="match status" value="1"/>
</dbReference>
<dbReference type="PANTHER" id="PTHR30282">
    <property type="entry name" value="P-AMINOBENZOYL GLUTAMATE TRANSPORTER"/>
    <property type="match status" value="1"/>
</dbReference>
<keyword evidence="3" id="KW-1185">Reference proteome</keyword>
<feature type="transmembrane region" description="Helical" evidence="1">
    <location>
        <begin position="211"/>
        <end position="233"/>
    </location>
</feature>
<gene>
    <name evidence="2" type="ORF">JOD17_001923</name>
</gene>
<evidence type="ECO:0000256" key="1">
    <source>
        <dbReference type="SAM" id="Phobius"/>
    </source>
</evidence>
<feature type="transmembrane region" description="Helical" evidence="1">
    <location>
        <begin position="121"/>
        <end position="154"/>
    </location>
</feature>
<feature type="transmembrane region" description="Helical" evidence="1">
    <location>
        <begin position="70"/>
        <end position="101"/>
    </location>
</feature>
<sequence>MQPNSSSVMNRILNRVEWLGNKLPHPFILFVYLAVAIIIISWIVSLFSVSVEHPMSGETIEAKSLFSGEGVLFMIESMITNFTGFAPLGLILTMMLGIGLAQQVGLFDTLMKATIMRAPTALVTYAIIFAAVLGNIASDAAMIIIPPLAAMVFYSLGRNPIAGMCAGFAGVTAGFTANILIAGTDALLAGITTEAARSLDPDILVTPVDNWFFMSVSTFMVVLVVGLVTTRIIEPRLGKFDESYAEPAVLNESAEKPKRKEMLGLLYAGIGTIVYIGIVLALILPEGSVFRGEGGSFIPSPFLSNIVPFILIWFIVVSVAYGVTVGSVKKPGDVPMHMTEAMKSMVPYIVLVFAISQFIAYFNWTNLSTILAVNTSEFLEGIGFTGLGLMVAFIILATLLNQVITSGSAQWALMAPVFVPMLMLLGYDPAYAQLAYRIGDSASSVLTPLNPYLIMVLGFMKRYDSRLGLGSIISLMIPYAFFVLAVWIVLFVIWTLLGLPIGPGVDIYLD</sequence>
<reference evidence="2 3" key="1">
    <citation type="submission" date="2021-01" db="EMBL/GenBank/DDBJ databases">
        <title>Genomic Encyclopedia of Type Strains, Phase IV (KMG-IV): sequencing the most valuable type-strain genomes for metagenomic binning, comparative biology and taxonomic classification.</title>
        <authorList>
            <person name="Goeker M."/>
        </authorList>
    </citation>
    <scope>NUCLEOTIDE SEQUENCE [LARGE SCALE GENOMIC DNA]</scope>
    <source>
        <strain evidence="2 3">DSM 25540</strain>
    </source>
</reference>
<protein>
    <submittedName>
        <fullName evidence="2">Aminobenzoyl-glutamate transport protein</fullName>
    </submittedName>
</protein>
<dbReference type="Proteomes" id="UP000741863">
    <property type="component" value="Unassembled WGS sequence"/>
</dbReference>
<feature type="transmembrane region" description="Helical" evidence="1">
    <location>
        <begin position="472"/>
        <end position="497"/>
    </location>
</feature>
<feature type="transmembrane region" description="Helical" evidence="1">
    <location>
        <begin position="442"/>
        <end position="460"/>
    </location>
</feature>
<feature type="transmembrane region" description="Helical" evidence="1">
    <location>
        <begin position="305"/>
        <end position="324"/>
    </location>
</feature>
<feature type="transmembrane region" description="Helical" evidence="1">
    <location>
        <begin position="265"/>
        <end position="285"/>
    </location>
</feature>
<keyword evidence="1" id="KW-0472">Membrane</keyword>
<feature type="transmembrane region" description="Helical" evidence="1">
    <location>
        <begin position="384"/>
        <end position="404"/>
    </location>
</feature>